<reference evidence="2 3" key="1">
    <citation type="journal article" date="2015" name="Nature">
        <title>rRNA introns, odd ribosomes, and small enigmatic genomes across a large radiation of phyla.</title>
        <authorList>
            <person name="Brown C.T."/>
            <person name="Hug L.A."/>
            <person name="Thomas B.C."/>
            <person name="Sharon I."/>
            <person name="Castelle C.J."/>
            <person name="Singh A."/>
            <person name="Wilkins M.J."/>
            <person name="Williams K.H."/>
            <person name="Banfield J.F."/>
        </authorList>
    </citation>
    <scope>NUCLEOTIDE SEQUENCE [LARGE SCALE GENOMIC DNA]</scope>
</reference>
<gene>
    <name evidence="2" type="ORF">US19_C0007G0005</name>
</gene>
<dbReference type="EMBL" id="LBSA01000007">
    <property type="protein sequence ID" value="KKQ10260.1"/>
    <property type="molecule type" value="Genomic_DNA"/>
</dbReference>
<proteinExistence type="predicted"/>
<protein>
    <submittedName>
        <fullName evidence="2">Uncharacterized protein</fullName>
    </submittedName>
</protein>
<evidence type="ECO:0000313" key="2">
    <source>
        <dbReference type="EMBL" id="KKQ10260.1"/>
    </source>
</evidence>
<comment type="caution">
    <text evidence="2">The sequence shown here is derived from an EMBL/GenBank/DDBJ whole genome shotgun (WGS) entry which is preliminary data.</text>
</comment>
<accession>A0A0G0F9U4</accession>
<organism evidence="2 3">
    <name type="scientific">Candidatus Daviesbacteria bacterium GW2011_GWB1_36_5</name>
    <dbReference type="NCBI Taxonomy" id="1618426"/>
    <lineage>
        <taxon>Bacteria</taxon>
        <taxon>Candidatus Daviesiibacteriota</taxon>
    </lineage>
</organism>
<dbReference type="AlphaFoldDB" id="A0A0G0F9U4"/>
<evidence type="ECO:0000256" key="1">
    <source>
        <dbReference type="SAM" id="MobiDB-lite"/>
    </source>
</evidence>
<feature type="region of interest" description="Disordered" evidence="1">
    <location>
        <begin position="32"/>
        <end position="51"/>
    </location>
</feature>
<name>A0A0G0F9U4_9BACT</name>
<evidence type="ECO:0000313" key="3">
    <source>
        <dbReference type="Proteomes" id="UP000034492"/>
    </source>
</evidence>
<sequence>MPLSLMVLLITLMIGGSYLIVNSYSSKEDSAVLSEQSSPQEIESVPTGQPSINPTPTVPAIAIPTPSPTLAPQNFIGDFVYPNSKKVSGGENSFVLESNDNPDSITDWYKEKIRNLGMNVKTFVTTKTNGKVLNKLVGAGREGEVIVEISKSAGSGVVEIRVDR</sequence>
<feature type="compositionally biased region" description="Polar residues" evidence="1">
    <location>
        <begin position="33"/>
        <end position="51"/>
    </location>
</feature>
<dbReference type="Proteomes" id="UP000034492">
    <property type="component" value="Unassembled WGS sequence"/>
</dbReference>